<dbReference type="InterPro" id="IPR000160">
    <property type="entry name" value="GGDEF_dom"/>
</dbReference>
<dbReference type="InterPro" id="IPR029787">
    <property type="entry name" value="Nucleotide_cyclase"/>
</dbReference>
<evidence type="ECO:0000256" key="5">
    <source>
        <dbReference type="SAM" id="SignalP"/>
    </source>
</evidence>
<sequence>MRLLLLCAMLLIVILPREVNAATDAKNDVLFQKVRQTLSTSPDASLKILDELASQQTTFSTEQKNKFLLLRASALGFLGKHRERVQFVQSVISDISDIDYRARFLYQLSDGYINLGEYENALSYMNQSIVLLPSLKNKNAKIDVFQSAIVILNSLRAYDESMMYALRLSELDREESPGLATCLGIGDQIEISFLKGNRQKANELLNSAIKSCDEQQFFIMSLLIKTIANIDVIESGNYALGIKAGVSLAVELKKSNQSSDYLIQLETALAKAYLKTGDTQQAESYGVQAYTRAKKENVVLLLEKASEIMADIKRSQGQYFSALEYADTALTLKNKLLDQQLQKNLAYQRVKFEIQDKANQMVLLEQKNKILDVEKKLEKKSNQNLLLIIALVLCFICVLGVWLWKVIRQKNIFQRHAELDGLTQISNRSHFMSSAEAGVKHRTAAVSLILFDMDFFKNVNDSFGHPTGDWVLKNVSQAVAGVLRKGDVFGRIGGEEFAIFLPAAEPEIGLQLAERCRHAITMIDTESRGIRFPLSASFGLATMTMNTSGITNFQELMQATDKALYQSKADGRNRVSVFS</sequence>
<gene>
    <name evidence="7" type="ORF">H8K26_11240</name>
</gene>
<dbReference type="Proteomes" id="UP000637632">
    <property type="component" value="Unassembled WGS sequence"/>
</dbReference>
<dbReference type="Gene3D" id="1.25.40.10">
    <property type="entry name" value="Tetratricopeptide repeat domain"/>
    <property type="match status" value="1"/>
</dbReference>
<name>A0ABR6XGI0_9BURK</name>
<evidence type="ECO:0000256" key="1">
    <source>
        <dbReference type="ARBA" id="ARBA00012528"/>
    </source>
</evidence>
<keyword evidence="3" id="KW-0802">TPR repeat</keyword>
<protein>
    <recommendedName>
        <fullName evidence="1">diguanylate cyclase</fullName>
        <ecNumber evidence="1">2.7.7.65</ecNumber>
    </recommendedName>
</protein>
<dbReference type="EC" id="2.7.7.65" evidence="1"/>
<dbReference type="PROSITE" id="PS50005">
    <property type="entry name" value="TPR"/>
    <property type="match status" value="1"/>
</dbReference>
<feature type="repeat" description="TPR" evidence="3">
    <location>
        <begin position="102"/>
        <end position="135"/>
    </location>
</feature>
<dbReference type="InterPro" id="IPR019734">
    <property type="entry name" value="TPR_rpt"/>
</dbReference>
<dbReference type="SUPFAM" id="SSF48452">
    <property type="entry name" value="TPR-like"/>
    <property type="match status" value="1"/>
</dbReference>
<comment type="caution">
    <text evidence="7">The sequence shown here is derived from an EMBL/GenBank/DDBJ whole genome shotgun (WGS) entry which is preliminary data.</text>
</comment>
<keyword evidence="4" id="KW-1133">Transmembrane helix</keyword>
<dbReference type="InterPro" id="IPR050469">
    <property type="entry name" value="Diguanylate_Cyclase"/>
</dbReference>
<dbReference type="Gene3D" id="3.30.70.270">
    <property type="match status" value="1"/>
</dbReference>
<evidence type="ECO:0000313" key="7">
    <source>
        <dbReference type="EMBL" id="MBC3812019.1"/>
    </source>
</evidence>
<feature type="chain" id="PRO_5045760228" description="diguanylate cyclase" evidence="5">
    <location>
        <begin position="22"/>
        <end position="579"/>
    </location>
</feature>
<keyword evidence="8" id="KW-1185">Reference proteome</keyword>
<dbReference type="RefSeq" id="WP_190479544.1">
    <property type="nucleotide sequence ID" value="NZ_JACOFT010000003.1"/>
</dbReference>
<keyword evidence="5" id="KW-0732">Signal</keyword>
<feature type="domain" description="GGDEF" evidence="6">
    <location>
        <begin position="444"/>
        <end position="579"/>
    </location>
</feature>
<dbReference type="Pfam" id="PF00990">
    <property type="entry name" value="GGDEF"/>
    <property type="match status" value="1"/>
</dbReference>
<dbReference type="SUPFAM" id="SSF55073">
    <property type="entry name" value="Nucleotide cyclase"/>
    <property type="match status" value="1"/>
</dbReference>
<dbReference type="EMBL" id="JACOFT010000003">
    <property type="protein sequence ID" value="MBC3812019.1"/>
    <property type="molecule type" value="Genomic_DNA"/>
</dbReference>
<comment type="catalytic activity">
    <reaction evidence="2">
        <text>2 GTP = 3',3'-c-di-GMP + 2 diphosphate</text>
        <dbReference type="Rhea" id="RHEA:24898"/>
        <dbReference type="ChEBI" id="CHEBI:33019"/>
        <dbReference type="ChEBI" id="CHEBI:37565"/>
        <dbReference type="ChEBI" id="CHEBI:58805"/>
        <dbReference type="EC" id="2.7.7.65"/>
    </reaction>
</comment>
<proteinExistence type="predicted"/>
<keyword evidence="4" id="KW-0472">Membrane</keyword>
<dbReference type="PANTHER" id="PTHR45138:SF9">
    <property type="entry name" value="DIGUANYLATE CYCLASE DGCM-RELATED"/>
    <property type="match status" value="1"/>
</dbReference>
<reference evidence="7 8" key="1">
    <citation type="submission" date="2020-08" db="EMBL/GenBank/DDBJ databases">
        <title>Novel species isolated from subtropical streams in China.</title>
        <authorList>
            <person name="Lu H."/>
        </authorList>
    </citation>
    <scope>NUCLEOTIDE SEQUENCE [LARGE SCALE GENOMIC DNA]</scope>
    <source>
        <strain evidence="7 8">CCTCC AB 2015119</strain>
    </source>
</reference>
<evidence type="ECO:0000256" key="2">
    <source>
        <dbReference type="ARBA" id="ARBA00034247"/>
    </source>
</evidence>
<dbReference type="PROSITE" id="PS50887">
    <property type="entry name" value="GGDEF"/>
    <property type="match status" value="1"/>
</dbReference>
<evidence type="ECO:0000313" key="8">
    <source>
        <dbReference type="Proteomes" id="UP000637632"/>
    </source>
</evidence>
<feature type="transmembrane region" description="Helical" evidence="4">
    <location>
        <begin position="385"/>
        <end position="404"/>
    </location>
</feature>
<dbReference type="InterPro" id="IPR043128">
    <property type="entry name" value="Rev_trsase/Diguanyl_cyclase"/>
</dbReference>
<dbReference type="SMART" id="SM00267">
    <property type="entry name" value="GGDEF"/>
    <property type="match status" value="1"/>
</dbReference>
<organism evidence="7 8">
    <name type="scientific">Undibacterium aquatile</name>
    <dbReference type="NCBI Taxonomy" id="1537398"/>
    <lineage>
        <taxon>Bacteria</taxon>
        <taxon>Pseudomonadati</taxon>
        <taxon>Pseudomonadota</taxon>
        <taxon>Betaproteobacteria</taxon>
        <taxon>Burkholderiales</taxon>
        <taxon>Oxalobacteraceae</taxon>
        <taxon>Undibacterium</taxon>
    </lineage>
</organism>
<dbReference type="CDD" id="cd01949">
    <property type="entry name" value="GGDEF"/>
    <property type="match status" value="1"/>
</dbReference>
<dbReference type="NCBIfam" id="TIGR00254">
    <property type="entry name" value="GGDEF"/>
    <property type="match status" value="1"/>
</dbReference>
<feature type="signal peptide" evidence="5">
    <location>
        <begin position="1"/>
        <end position="21"/>
    </location>
</feature>
<keyword evidence="4" id="KW-0812">Transmembrane</keyword>
<accession>A0ABR6XGI0</accession>
<dbReference type="PANTHER" id="PTHR45138">
    <property type="entry name" value="REGULATORY COMPONENTS OF SENSORY TRANSDUCTION SYSTEM"/>
    <property type="match status" value="1"/>
</dbReference>
<evidence type="ECO:0000256" key="3">
    <source>
        <dbReference type="PROSITE-ProRule" id="PRU00339"/>
    </source>
</evidence>
<evidence type="ECO:0000256" key="4">
    <source>
        <dbReference type="SAM" id="Phobius"/>
    </source>
</evidence>
<dbReference type="InterPro" id="IPR011990">
    <property type="entry name" value="TPR-like_helical_dom_sf"/>
</dbReference>
<evidence type="ECO:0000259" key="6">
    <source>
        <dbReference type="PROSITE" id="PS50887"/>
    </source>
</evidence>